<sequence length="113" mass="11589">MKTVLSILFGFVLVLTAQGAAVARVSAPADGQIVLCTGHGTSVIYVDADGRPTSPPQLCFDAAQALFVALSVQMPDMQAPSGIVAFDPIPVRLAVVSIDVTSPQARGPPPVFG</sequence>
<organism evidence="2 3">
    <name type="scientific">Aliishimia ponticola</name>
    <dbReference type="NCBI Taxonomy" id="2499833"/>
    <lineage>
        <taxon>Bacteria</taxon>
        <taxon>Pseudomonadati</taxon>
        <taxon>Pseudomonadota</taxon>
        <taxon>Alphaproteobacteria</taxon>
        <taxon>Rhodobacterales</taxon>
        <taxon>Paracoccaceae</taxon>
        <taxon>Aliishimia</taxon>
    </lineage>
</organism>
<protein>
    <recommendedName>
        <fullName evidence="4">DUF2946 domain-containing protein</fullName>
    </recommendedName>
</protein>
<name>A0A4S4NDM4_9RHOB</name>
<dbReference type="AlphaFoldDB" id="A0A4S4NDM4"/>
<keyword evidence="1" id="KW-0732">Signal</keyword>
<dbReference type="RefSeq" id="WP_136463627.1">
    <property type="nucleotide sequence ID" value="NZ_SRKY01000003.1"/>
</dbReference>
<feature type="chain" id="PRO_5020408767" description="DUF2946 domain-containing protein" evidence="1">
    <location>
        <begin position="24"/>
        <end position="113"/>
    </location>
</feature>
<gene>
    <name evidence="2" type="ORF">E4Z66_13990</name>
</gene>
<evidence type="ECO:0008006" key="4">
    <source>
        <dbReference type="Google" id="ProtNLM"/>
    </source>
</evidence>
<comment type="caution">
    <text evidence="2">The sequence shown here is derived from an EMBL/GenBank/DDBJ whole genome shotgun (WGS) entry which is preliminary data.</text>
</comment>
<dbReference type="EMBL" id="SRKY01000003">
    <property type="protein sequence ID" value="THH36158.1"/>
    <property type="molecule type" value="Genomic_DNA"/>
</dbReference>
<reference evidence="2 3" key="1">
    <citation type="submission" date="2019-04" db="EMBL/GenBank/DDBJ databases">
        <title>Shimia ponticola sp. nov., isolated from seawater.</title>
        <authorList>
            <person name="Kim Y.-O."/>
            <person name="Yoon J.-H."/>
        </authorList>
    </citation>
    <scope>NUCLEOTIDE SEQUENCE [LARGE SCALE GENOMIC DNA]</scope>
    <source>
        <strain evidence="2 3">MYP11</strain>
    </source>
</reference>
<keyword evidence="3" id="KW-1185">Reference proteome</keyword>
<evidence type="ECO:0000256" key="1">
    <source>
        <dbReference type="SAM" id="SignalP"/>
    </source>
</evidence>
<proteinExistence type="predicted"/>
<dbReference type="OrthoDB" id="7863585at2"/>
<evidence type="ECO:0000313" key="3">
    <source>
        <dbReference type="Proteomes" id="UP000306602"/>
    </source>
</evidence>
<dbReference type="Proteomes" id="UP000306602">
    <property type="component" value="Unassembled WGS sequence"/>
</dbReference>
<evidence type="ECO:0000313" key="2">
    <source>
        <dbReference type="EMBL" id="THH36158.1"/>
    </source>
</evidence>
<accession>A0A4S4NDM4</accession>
<feature type="signal peptide" evidence="1">
    <location>
        <begin position="1"/>
        <end position="23"/>
    </location>
</feature>